<dbReference type="InterPro" id="IPR041500">
    <property type="entry name" value="RecC_C"/>
</dbReference>
<comment type="miscellaneous">
    <text evidence="10">In the RecBCD complex, RecB has a slow 3'-5' helicase, an exonuclease activity and loads RecA onto ssDNA, RecD has a fast 5'-3' helicase activity, while RecC stimulates the ATPase and processivity of the RecB helicase and contributes to recognition of the Chi site.</text>
</comment>
<accession>A0A059ZR63</accession>
<keyword evidence="3 10" id="KW-0227">DNA damage</keyword>
<dbReference type="AlphaFoldDB" id="A0A059ZR63"/>
<dbReference type="Gene3D" id="3.40.50.300">
    <property type="entry name" value="P-loop containing nucleotide triphosphate hydrolases"/>
    <property type="match status" value="1"/>
</dbReference>
<dbReference type="Gene3D" id="3.40.50.10930">
    <property type="match status" value="1"/>
</dbReference>
<sequence>MSGLPRPGVVVLHGDRLEDLLTAIRQWLGANPLPPLVEDTFLVQSNAVGEWLQWQLAEGDGICAGIRVSLPARFLWESYRRVLGPRGVPDDTVWSKAALRWRLLRLLPRLAHEADPGGVPLLRYLATTDSSALERRWRLAGLLADLLDQYQVYRADWLKDWAAGRWTLRDGRGVLRDLPQDQRWQAQLWHWLCREVTEGGSHFAGRGEIHEAFLQRLREAAPGSLDLPPRLIFFGAVSLPAQSLEALAALGRHLQVLMAIPNPSAYHWSDVAGADEDLRRQRRRRVLGTSEAGFGPRLLAAWGRQGRDFMRLLDRFDESVEMGPLWGLQRVDFFTEDTGTTLLRQLQTRIRDLVDSREPGRTLAENDDSLVLHSSYGPLRELQVLQDELLLRLGRGRGLRPRDIVVMVPDIASYAPLVQAVFGVYGKNDPRYIPFHIVDLTPQERSNLIRALVWLLGLPQGRVTQSEIRDLLDCSALQRRFGLAPEDLPQIHAWLEQGGWRWGLSAAHRADLGFAACGAPTSGAFALQSLLLGYTNGSDSHFDGIEACAEVGSLDAALLGKLWVLWERLESWRQRLKEATTPEHWVERARQLLADFFVASDTADREALEQLESALEDWLLQTEKAAWDGPLPLEIFREAWLDGLESAGDGAFLGGGVTFCTLMPMRSIPFRMVCLLGMNDEDYPRPDPRRDFDLMTLPDMARPGDRSRREDDRYLMLEALLSARDGLYLSWTGRDPRNQENRAPSALILQLQREIVGIWGEDALRTRLHLDPLQPFSPRYLEPDGPESFAREWFPVSTVEDRSVAVLSPPAARLELALLDLKGALSDALASFYALRLGVESPWRDRMAADDEAFRLDGLGQWQILQQLWERAASPAELREGLAAEARRGHLPLAAAGILQQQRLLTLMESLLGSWQAVAEALGPEHEVLEDEFLGDGFRLQARLPKDRSWNANPLGIHLRRHTSKLWHGGKARADRLLLWWLELTVLQTKRREGAVLGLFLGQDGWLCAPAPVAADESLAELLAWLGEALREPHPLSLDWALALLADADRGDGAGSRRHILGDGRGAAGAWRENWLLQRHFPNPEAVLEWRSSAGLSALDLARRIYEPYRRWLAAVQPLADGLELSGPQLLQRAVDSVSSLREAAQ</sequence>
<evidence type="ECO:0000259" key="11">
    <source>
        <dbReference type="Pfam" id="PF17946"/>
    </source>
</evidence>
<evidence type="ECO:0000256" key="10">
    <source>
        <dbReference type="HAMAP-Rule" id="MF_01486"/>
    </source>
</evidence>
<evidence type="ECO:0000256" key="1">
    <source>
        <dbReference type="ARBA" id="ARBA00022722"/>
    </source>
</evidence>
<evidence type="ECO:0000256" key="3">
    <source>
        <dbReference type="ARBA" id="ARBA00022763"/>
    </source>
</evidence>
<dbReference type="InterPro" id="IPR011335">
    <property type="entry name" value="Restrct_endonuc-II-like"/>
</dbReference>
<protein>
    <recommendedName>
        <fullName evidence="10">RecBCD enzyme subunit RecC</fullName>
    </recommendedName>
    <alternativeName>
        <fullName evidence="10">Exonuclease V subunit RecC</fullName>
        <shortName evidence="10">ExoV subunit RecC</shortName>
    </alternativeName>
    <alternativeName>
        <fullName evidence="10">Helicase/nuclease RecBCD subunit RecC</fullName>
    </alternativeName>
</protein>
<dbReference type="Gene3D" id="1.10.486.10">
    <property type="entry name" value="PCRA, domain 4"/>
    <property type="match status" value="1"/>
</dbReference>
<dbReference type="InterPro" id="IPR027417">
    <property type="entry name" value="P-loop_NTPase"/>
</dbReference>
<dbReference type="EMBL" id="CP005986">
    <property type="protein sequence ID" value="AIA54175.1"/>
    <property type="molecule type" value="Genomic_DNA"/>
</dbReference>
<dbReference type="GO" id="GO:0000724">
    <property type="term" value="P:double-strand break repair via homologous recombination"/>
    <property type="evidence" value="ECO:0007669"/>
    <property type="project" value="UniProtKB-UniRule"/>
</dbReference>
<dbReference type="GO" id="GO:0008854">
    <property type="term" value="F:exodeoxyribonuclease V activity"/>
    <property type="evidence" value="ECO:0007669"/>
    <property type="project" value="InterPro"/>
</dbReference>
<dbReference type="NCBIfam" id="TIGR01450">
    <property type="entry name" value="recC"/>
    <property type="match status" value="1"/>
</dbReference>
<dbReference type="GO" id="GO:0003678">
    <property type="term" value="F:DNA helicase activity"/>
    <property type="evidence" value="ECO:0007669"/>
    <property type="project" value="UniProtKB-UniRule"/>
</dbReference>
<keyword evidence="4 10" id="KW-0378">Hydrolase</keyword>
<keyword evidence="6 10" id="KW-0269">Exonuclease</keyword>
<dbReference type="Pfam" id="PF17946">
    <property type="entry name" value="RecC_C"/>
    <property type="match status" value="1"/>
</dbReference>
<dbReference type="SUPFAM" id="SSF52540">
    <property type="entry name" value="P-loop containing nucleoside triphosphate hydrolases"/>
    <property type="match status" value="2"/>
</dbReference>
<dbReference type="HAMAP" id="MF_01486">
    <property type="entry name" value="RecC"/>
    <property type="match status" value="1"/>
</dbReference>
<keyword evidence="2 10" id="KW-0547">Nucleotide-binding</keyword>
<dbReference type="PANTHER" id="PTHR30591:SF1">
    <property type="entry name" value="RECBCD ENZYME SUBUNIT RECC"/>
    <property type="match status" value="1"/>
</dbReference>
<dbReference type="Gene3D" id="1.10.10.160">
    <property type="match status" value="1"/>
</dbReference>
<evidence type="ECO:0000313" key="13">
    <source>
        <dbReference type="Proteomes" id="UP000005522"/>
    </source>
</evidence>
<evidence type="ECO:0000256" key="2">
    <source>
        <dbReference type="ARBA" id="ARBA00022741"/>
    </source>
</evidence>
<dbReference type="KEGG" id="acz:Acaty_c0285"/>
<evidence type="ECO:0000256" key="8">
    <source>
        <dbReference type="ARBA" id="ARBA00023125"/>
    </source>
</evidence>
<evidence type="ECO:0000256" key="5">
    <source>
        <dbReference type="ARBA" id="ARBA00022806"/>
    </source>
</evidence>
<dbReference type="InterPro" id="IPR006697">
    <property type="entry name" value="RecC"/>
</dbReference>
<dbReference type="Pfam" id="PF04257">
    <property type="entry name" value="Exonuc_V_gamma"/>
    <property type="match status" value="1"/>
</dbReference>
<feature type="domain" description="RecC C-terminal" evidence="11">
    <location>
        <begin position="817"/>
        <end position="1046"/>
    </location>
</feature>
<dbReference type="Proteomes" id="UP000005522">
    <property type="component" value="Chromosome"/>
</dbReference>
<dbReference type="RefSeq" id="WP_004870269.1">
    <property type="nucleotide sequence ID" value="NZ_CP005986.1"/>
</dbReference>
<keyword evidence="5 10" id="KW-0347">Helicase</keyword>
<dbReference type="PANTHER" id="PTHR30591">
    <property type="entry name" value="RECBCD ENZYME SUBUNIT RECC"/>
    <property type="match status" value="1"/>
</dbReference>
<dbReference type="HOGENOM" id="CLU_007513_0_0_6"/>
<dbReference type="GO" id="GO:0003677">
    <property type="term" value="F:DNA binding"/>
    <property type="evidence" value="ECO:0007669"/>
    <property type="project" value="UniProtKB-UniRule"/>
</dbReference>
<organism evidence="12 13">
    <name type="scientific">Acidithiobacillus caldus (strain ATCC 51756 / DSM 8584 / KU)</name>
    <dbReference type="NCBI Taxonomy" id="637389"/>
    <lineage>
        <taxon>Bacteria</taxon>
        <taxon>Pseudomonadati</taxon>
        <taxon>Pseudomonadota</taxon>
        <taxon>Acidithiobacillia</taxon>
        <taxon>Acidithiobacillales</taxon>
        <taxon>Acidithiobacillaceae</taxon>
        <taxon>Acidithiobacillus</taxon>
    </lineage>
</organism>
<evidence type="ECO:0000256" key="4">
    <source>
        <dbReference type="ARBA" id="ARBA00022801"/>
    </source>
</evidence>
<dbReference type="SUPFAM" id="SSF52980">
    <property type="entry name" value="Restriction endonuclease-like"/>
    <property type="match status" value="1"/>
</dbReference>
<keyword evidence="9 10" id="KW-0234">DNA repair</keyword>
<proteinExistence type="inferred from homology"/>
<keyword evidence="7 10" id="KW-0067">ATP-binding</keyword>
<dbReference type="GO" id="GO:0009338">
    <property type="term" value="C:exodeoxyribonuclease V complex"/>
    <property type="evidence" value="ECO:0007669"/>
    <property type="project" value="InterPro"/>
</dbReference>
<dbReference type="InterPro" id="IPR013986">
    <property type="entry name" value="DExx_box_DNA_helicase_dom_sf"/>
</dbReference>
<evidence type="ECO:0000313" key="12">
    <source>
        <dbReference type="EMBL" id="AIA54175.1"/>
    </source>
</evidence>
<keyword evidence="1 10" id="KW-0540">Nuclease</keyword>
<dbReference type="eggNOG" id="COG1330">
    <property type="taxonomic scope" value="Bacteria"/>
</dbReference>
<comment type="function">
    <text evidence="10">A helicase/nuclease that prepares dsDNA breaks (DSB) for recombinational DNA repair. Binds to DSBs and unwinds DNA via a highly rapid and processive ATP-dependent bidirectional helicase activity. Unwinds dsDNA until it encounters a Chi (crossover hotspot instigator) sequence from the 3' direction. Cuts ssDNA a few nucleotides 3' to the Chi site. The properties and activities of the enzyme are changed at Chi. The Chi-altered holoenzyme produces a long 3'-ssDNA overhang and facilitates RecA-binding to the ssDNA for homologous DNA recombination and repair. Holoenzyme degrades any linearized DNA that is unable to undergo homologous recombination. In the holoenzyme this subunit recognizes the wild-type Chi sequence, and when added to isolated RecB increases its ATP-dependent helicase processivity.</text>
</comment>
<keyword evidence="8 10" id="KW-0238">DNA-binding</keyword>
<evidence type="ECO:0000256" key="9">
    <source>
        <dbReference type="ARBA" id="ARBA00023204"/>
    </source>
</evidence>
<dbReference type="PIRSF" id="PIRSF000980">
    <property type="entry name" value="RecC"/>
    <property type="match status" value="1"/>
</dbReference>
<gene>
    <name evidence="10" type="primary">recC</name>
    <name evidence="12" type="ORF">Acaty_c0285</name>
</gene>
<dbReference type="GO" id="GO:0005524">
    <property type="term" value="F:ATP binding"/>
    <property type="evidence" value="ECO:0007669"/>
    <property type="project" value="UniProtKB-UniRule"/>
</dbReference>
<evidence type="ECO:0000256" key="6">
    <source>
        <dbReference type="ARBA" id="ARBA00022839"/>
    </source>
</evidence>
<reference evidence="12 13" key="1">
    <citation type="journal article" date="2009" name="J. Bacteriol.">
        <title>Draft genome sequence of the extremely acidophilic bacterium Acidithiobacillus caldus ATCC 51756 reveals metabolic versatility in the genus Acidithiobacillus.</title>
        <authorList>
            <person name="Valdes J."/>
            <person name="Quatrini R."/>
            <person name="Hallberg K."/>
            <person name="Dopson M."/>
            <person name="Valenzuela P.D."/>
            <person name="Holmes D.S."/>
        </authorList>
    </citation>
    <scope>NUCLEOTIDE SEQUENCE [LARGE SCALE GENOMIC DNA]</scope>
    <source>
        <strain evidence="13">ATCC 51756 / DSM 8584 / KU</strain>
    </source>
</reference>
<evidence type="ECO:0000256" key="7">
    <source>
        <dbReference type="ARBA" id="ARBA00022840"/>
    </source>
</evidence>
<comment type="similarity">
    <text evidence="10">Belongs to the RecC family.</text>
</comment>
<dbReference type="Gene3D" id="1.10.10.990">
    <property type="match status" value="1"/>
</dbReference>
<comment type="subunit">
    <text evidence="10">Heterotrimer of RecB, RecC and RecD. All subunits contribute to DNA-binding.</text>
</comment>
<name>A0A059ZR63_ACICK</name>